<dbReference type="AlphaFoldDB" id="T1DNW7"/>
<dbReference type="PANTHER" id="PTHR24256">
    <property type="entry name" value="TRYPTASE-RELATED"/>
    <property type="match status" value="1"/>
</dbReference>
<protein>
    <submittedName>
        <fullName evidence="11">Putative chymotrypsin 1</fullName>
    </submittedName>
</protein>
<dbReference type="FunFam" id="2.40.10.10:FF:000068">
    <property type="entry name" value="transmembrane protease serine 2"/>
    <property type="match status" value="1"/>
</dbReference>
<evidence type="ECO:0000256" key="1">
    <source>
        <dbReference type="ARBA" id="ARBA00004613"/>
    </source>
</evidence>
<evidence type="ECO:0000256" key="5">
    <source>
        <dbReference type="ARBA" id="ARBA00022859"/>
    </source>
</evidence>
<proteinExistence type="evidence at transcript level"/>
<keyword evidence="6" id="KW-1015">Disulfide bond</keyword>
<accession>T1DNW7</accession>
<feature type="chain" id="PRO_5004574871" evidence="9">
    <location>
        <begin position="29"/>
        <end position="252"/>
    </location>
</feature>
<dbReference type="EMBL" id="GAMD01002500">
    <property type="protein sequence ID" value="JAA99090.1"/>
    <property type="molecule type" value="mRNA"/>
</dbReference>
<dbReference type="GO" id="GO:0005576">
    <property type="term" value="C:extracellular region"/>
    <property type="evidence" value="ECO:0007669"/>
    <property type="project" value="UniProtKB-SubCell"/>
</dbReference>
<keyword evidence="3" id="KW-0399">Innate immunity</keyword>
<evidence type="ECO:0000256" key="9">
    <source>
        <dbReference type="SAM" id="SignalP"/>
    </source>
</evidence>
<dbReference type="VEuPathDB" id="VectorBase:AAQUA_012509"/>
<dbReference type="InterPro" id="IPR001254">
    <property type="entry name" value="Trypsin_dom"/>
</dbReference>
<reference evidence="11" key="1">
    <citation type="submission" date="2013-07" db="EMBL/GenBank/DDBJ databases">
        <title>Transcriptome sequencing and developmental regulation of gene expression in Anopheles aquasalis.</title>
        <authorList>
            <consortium name="Brazilian Malaria Network (MCT/CNPq/MS/SCTIE/DECIT/PRONEX 555648/2009-5) and Research Network on Bioactive Molecules from Arthropod Vectors (NAP-MOBIARVE"/>
            <consortium name="University of Sao Paulo)"/>
            <person name="Marinotti O."/>
            <person name="Ribeiro J.M.C."/>
            <person name="Costa-da-Silva A.L."/>
            <person name="Silva M.C.P."/>
            <person name="Lopes A.R."/>
            <person name="Barros M.S."/>
            <person name="Sa-Nunes A."/>
            <person name="Konjin B.B."/>
            <person name="Carvalho E."/>
            <person name="Suesdek L."/>
            <person name="Silva-Neto M.A.C."/>
            <person name="Capurro M.L."/>
        </authorList>
    </citation>
    <scope>NUCLEOTIDE SEQUENCE</scope>
    <source>
        <tissue evidence="11">Whole body</tissue>
    </source>
</reference>
<dbReference type="GO" id="GO:0004252">
    <property type="term" value="F:serine-type endopeptidase activity"/>
    <property type="evidence" value="ECO:0007669"/>
    <property type="project" value="InterPro"/>
</dbReference>
<evidence type="ECO:0000256" key="2">
    <source>
        <dbReference type="ARBA" id="ARBA00022525"/>
    </source>
</evidence>
<dbReference type="InterPro" id="IPR009003">
    <property type="entry name" value="Peptidase_S1_PA"/>
</dbReference>
<evidence type="ECO:0000256" key="4">
    <source>
        <dbReference type="ARBA" id="ARBA00022729"/>
    </source>
</evidence>
<comment type="subcellular location">
    <subcellularLocation>
        <location evidence="1">Secreted</location>
    </subcellularLocation>
</comment>
<keyword evidence="2" id="KW-0964">Secreted</keyword>
<feature type="signal peptide" evidence="9">
    <location>
        <begin position="1"/>
        <end position="28"/>
    </location>
</feature>
<dbReference type="InterPro" id="IPR043504">
    <property type="entry name" value="Peptidase_S1_PA_chymotrypsin"/>
</dbReference>
<keyword evidence="7" id="KW-0325">Glycoprotein</keyword>
<evidence type="ECO:0000256" key="6">
    <source>
        <dbReference type="ARBA" id="ARBA00023157"/>
    </source>
</evidence>
<dbReference type="SUPFAM" id="SSF50494">
    <property type="entry name" value="Trypsin-like serine proteases"/>
    <property type="match status" value="1"/>
</dbReference>
<evidence type="ECO:0000259" key="10">
    <source>
        <dbReference type="PROSITE" id="PS50240"/>
    </source>
</evidence>
<evidence type="ECO:0000256" key="3">
    <source>
        <dbReference type="ARBA" id="ARBA00022588"/>
    </source>
</evidence>
<organism evidence="11">
    <name type="scientific">Anopheles aquasalis</name>
    <name type="common">Malaria mosquito</name>
    <dbReference type="NCBI Taxonomy" id="42839"/>
    <lineage>
        <taxon>Eukaryota</taxon>
        <taxon>Metazoa</taxon>
        <taxon>Ecdysozoa</taxon>
        <taxon>Arthropoda</taxon>
        <taxon>Hexapoda</taxon>
        <taxon>Insecta</taxon>
        <taxon>Pterygota</taxon>
        <taxon>Neoptera</taxon>
        <taxon>Endopterygota</taxon>
        <taxon>Diptera</taxon>
        <taxon>Nematocera</taxon>
        <taxon>Culicoidea</taxon>
        <taxon>Culicidae</taxon>
        <taxon>Anophelinae</taxon>
        <taxon>Anopheles</taxon>
    </lineage>
</organism>
<dbReference type="CDD" id="cd00190">
    <property type="entry name" value="Tryp_SPc"/>
    <property type="match status" value="1"/>
</dbReference>
<dbReference type="InterPro" id="IPR001314">
    <property type="entry name" value="Peptidase_S1A"/>
</dbReference>
<dbReference type="SMART" id="SM00020">
    <property type="entry name" value="Tryp_SPc"/>
    <property type="match status" value="1"/>
</dbReference>
<feature type="domain" description="Peptidase S1" evidence="10">
    <location>
        <begin position="29"/>
        <end position="252"/>
    </location>
</feature>
<comment type="similarity">
    <text evidence="8">Belongs to the peptidase S1 family. CLIP subfamily.</text>
</comment>
<dbReference type="InterPro" id="IPR051487">
    <property type="entry name" value="Ser/Thr_Proteases_Immune/Dev"/>
</dbReference>
<dbReference type="PROSITE" id="PS50240">
    <property type="entry name" value="TRYPSIN_DOM"/>
    <property type="match status" value="1"/>
</dbReference>
<dbReference type="GO" id="GO:0006508">
    <property type="term" value="P:proteolysis"/>
    <property type="evidence" value="ECO:0007669"/>
    <property type="project" value="InterPro"/>
</dbReference>
<sequence length="252" mass="26466">MMVNRGLSATVLLAALLTVLLQTNDVHSVVGGHTTLPGEAPYIVSIRSVSGSSHLCAGVLIKTNWVLTTARCTGDLTQADLVVLAGSQRLLTNKKPLPISTIVRHPSYSGTTGAHNLALLQLVAPITVSSRLGTIELNDAAVVTGAVTAFYGWGALRYGTTSYSNELQTLYQRALSATDCRTRLTSLVEGDICAIIQPGQAACTRDEGGPLVLQGTKKLMGVFSYGTQCSGVVPDVFVDVQSHSAWIAQTAV</sequence>
<keyword evidence="4 9" id="KW-0732">Signal</keyword>
<evidence type="ECO:0000256" key="7">
    <source>
        <dbReference type="ARBA" id="ARBA00023180"/>
    </source>
</evidence>
<evidence type="ECO:0000256" key="8">
    <source>
        <dbReference type="ARBA" id="ARBA00024195"/>
    </source>
</evidence>
<dbReference type="Pfam" id="PF00089">
    <property type="entry name" value="Trypsin"/>
    <property type="match status" value="1"/>
</dbReference>
<dbReference type="Gene3D" id="2.40.10.10">
    <property type="entry name" value="Trypsin-like serine proteases"/>
    <property type="match status" value="2"/>
</dbReference>
<name>T1DNW7_ANOAQ</name>
<keyword evidence="5" id="KW-0391">Immunity</keyword>
<dbReference type="PRINTS" id="PR00722">
    <property type="entry name" value="CHYMOTRYPSIN"/>
</dbReference>
<evidence type="ECO:0000313" key="11">
    <source>
        <dbReference type="EMBL" id="JAA99090.1"/>
    </source>
</evidence>
<dbReference type="GO" id="GO:0045087">
    <property type="term" value="P:innate immune response"/>
    <property type="evidence" value="ECO:0007669"/>
    <property type="project" value="UniProtKB-KW"/>
</dbReference>